<reference evidence="3 4" key="1">
    <citation type="journal article" date="2018" name="Plant J.">
        <title>Genome sequences of Chlorella sorokiniana UTEX 1602 and Micractinium conductrix SAG 241.80: implications to maltose excretion by a green alga.</title>
        <authorList>
            <person name="Arriola M.B."/>
            <person name="Velmurugan N."/>
            <person name="Zhang Y."/>
            <person name="Plunkett M.H."/>
            <person name="Hondzo H."/>
            <person name="Barney B.M."/>
        </authorList>
    </citation>
    <scope>NUCLEOTIDE SEQUENCE [LARGE SCALE GENOMIC DNA]</scope>
    <source>
        <strain evidence="3 4">SAG 241.80</strain>
    </source>
</reference>
<dbReference type="InterPro" id="IPR013784">
    <property type="entry name" value="Carb-bd-like_fold"/>
</dbReference>
<dbReference type="AlphaFoldDB" id="A0A2P6VGV2"/>
<protein>
    <submittedName>
        <fullName evidence="3">Water chloroplastic</fullName>
    </submittedName>
</protein>
<dbReference type="InterPro" id="IPR002044">
    <property type="entry name" value="CBM20"/>
</dbReference>
<dbReference type="PROSITE" id="PS51166">
    <property type="entry name" value="CBM20"/>
    <property type="match status" value="1"/>
</dbReference>
<keyword evidence="4" id="KW-1185">Reference proteome</keyword>
<evidence type="ECO:0000313" key="3">
    <source>
        <dbReference type="EMBL" id="PSC73322.1"/>
    </source>
</evidence>
<dbReference type="GO" id="GO:2001070">
    <property type="term" value="F:starch binding"/>
    <property type="evidence" value="ECO:0007669"/>
    <property type="project" value="InterPro"/>
</dbReference>
<dbReference type="SUPFAM" id="SSF49452">
    <property type="entry name" value="Starch-binding domain-like"/>
    <property type="match status" value="1"/>
</dbReference>
<sequence>MLLAASSAAVSGSRALGSAPKAGSALGGSRGAGALRRVSYAAGARAAPSRRSPTFRAAVVAVQEYHSEAASGVAVTFTLIDKKVDFGEQVVLVGNTPELGNWQLDHAPNMTWSEGDTWVATITLPPGTHVEYKFVLRSPTTSPVWEKCDNRRFTVDTGSIGTLATDWDVAEHTIAPPAFDTALSNGRAAAAAALDAAAAAMEAKDRAQALAAVQEAANAAAAVVAAAEATAAAVKRAVQAAEALVAELDAPTSNGTYNTAALKGPGSPAAAAQAAAAQAAADARYSSEQLEFMRRKLDDIQAMPSASRNGSRSPSPRPAARSASPAAVRRASPSPAAARRASPSPAPASSAGGPQYTPEQLAFLQRSGKSPSPKPPTSRPQSSKPVSAVYAKNVTSYSPEQLEFLRRSGKL</sequence>
<feature type="compositionally biased region" description="Low complexity" evidence="1">
    <location>
        <begin position="304"/>
        <end position="354"/>
    </location>
</feature>
<evidence type="ECO:0000256" key="1">
    <source>
        <dbReference type="SAM" id="MobiDB-lite"/>
    </source>
</evidence>
<dbReference type="EMBL" id="LHPF02000007">
    <property type="protein sequence ID" value="PSC73322.1"/>
    <property type="molecule type" value="Genomic_DNA"/>
</dbReference>
<dbReference type="InterPro" id="IPR013783">
    <property type="entry name" value="Ig-like_fold"/>
</dbReference>
<name>A0A2P6VGV2_9CHLO</name>
<gene>
    <name evidence="3" type="ORF">C2E20_3535</name>
</gene>
<organism evidence="3 4">
    <name type="scientific">Micractinium conductrix</name>
    <dbReference type="NCBI Taxonomy" id="554055"/>
    <lineage>
        <taxon>Eukaryota</taxon>
        <taxon>Viridiplantae</taxon>
        <taxon>Chlorophyta</taxon>
        <taxon>core chlorophytes</taxon>
        <taxon>Trebouxiophyceae</taxon>
        <taxon>Chlorellales</taxon>
        <taxon>Chlorellaceae</taxon>
        <taxon>Chlorella clade</taxon>
        <taxon>Micractinium</taxon>
    </lineage>
</organism>
<evidence type="ECO:0000313" key="4">
    <source>
        <dbReference type="Proteomes" id="UP000239649"/>
    </source>
</evidence>
<accession>A0A2P6VGV2</accession>
<evidence type="ECO:0000259" key="2">
    <source>
        <dbReference type="PROSITE" id="PS51166"/>
    </source>
</evidence>
<dbReference type="Pfam" id="PF00686">
    <property type="entry name" value="CBM_20"/>
    <property type="match status" value="1"/>
</dbReference>
<dbReference type="Gene3D" id="2.60.40.10">
    <property type="entry name" value="Immunoglobulins"/>
    <property type="match status" value="1"/>
</dbReference>
<dbReference type="PANTHER" id="PTHR15048:SF0">
    <property type="entry name" value="STARCH-BINDING DOMAIN-CONTAINING PROTEIN 1"/>
    <property type="match status" value="1"/>
</dbReference>
<dbReference type="GO" id="GO:0016020">
    <property type="term" value="C:membrane"/>
    <property type="evidence" value="ECO:0007669"/>
    <property type="project" value="TreeGrafter"/>
</dbReference>
<proteinExistence type="predicted"/>
<dbReference type="SMART" id="SM01065">
    <property type="entry name" value="CBM_2"/>
    <property type="match status" value="1"/>
</dbReference>
<dbReference type="CDD" id="cd05467">
    <property type="entry name" value="CBM20"/>
    <property type="match status" value="1"/>
</dbReference>
<comment type="caution">
    <text evidence="3">The sequence shown here is derived from an EMBL/GenBank/DDBJ whole genome shotgun (WGS) entry which is preliminary data.</text>
</comment>
<feature type="domain" description="CBM20" evidence="2">
    <location>
        <begin position="67"/>
        <end position="169"/>
    </location>
</feature>
<dbReference type="Proteomes" id="UP000239649">
    <property type="component" value="Unassembled WGS sequence"/>
</dbReference>
<dbReference type="PANTHER" id="PTHR15048">
    <property type="entry name" value="STARCH-BINDING DOMAIN-CONTAINING PROTEIN 1"/>
    <property type="match status" value="1"/>
</dbReference>
<dbReference type="OrthoDB" id="515601at2759"/>
<feature type="region of interest" description="Disordered" evidence="1">
    <location>
        <begin position="302"/>
        <end position="387"/>
    </location>
</feature>